<comment type="caution">
    <text evidence="1">The sequence shown here is derived from an EMBL/GenBank/DDBJ whole genome shotgun (WGS) entry which is preliminary data.</text>
</comment>
<protein>
    <submittedName>
        <fullName evidence="1">Uncharacterized protein</fullName>
    </submittedName>
</protein>
<reference evidence="2" key="1">
    <citation type="submission" date="2016-10" db="EMBL/GenBank/DDBJ databases">
        <authorList>
            <person name="de Groot N.N."/>
        </authorList>
    </citation>
    <scope>NUCLEOTIDE SEQUENCE [LARGE SCALE GENOMIC DNA]</scope>
    <source>
        <strain evidence="2">DSM 15758</strain>
    </source>
</reference>
<gene>
    <name evidence="1" type="ORF">SAMN05216279_101343</name>
</gene>
<accession>A0A1G5M835</accession>
<dbReference type="OrthoDB" id="9898360at2"/>
<dbReference type="Proteomes" id="UP000183046">
    <property type="component" value="Unassembled WGS sequence"/>
</dbReference>
<dbReference type="AlphaFoldDB" id="A0A1G5M835"/>
<evidence type="ECO:0000313" key="2">
    <source>
        <dbReference type="Proteomes" id="UP000183046"/>
    </source>
</evidence>
<name>A0A1G5M835_9PSED</name>
<dbReference type="RefSeq" id="WP_143008472.1">
    <property type="nucleotide sequence ID" value="NZ_FMWB01000001.1"/>
</dbReference>
<evidence type="ECO:0000313" key="1">
    <source>
        <dbReference type="EMBL" id="SCZ21335.1"/>
    </source>
</evidence>
<organism evidence="1 2">
    <name type="scientific">Pseudomonas oryzihabitans</name>
    <dbReference type="NCBI Taxonomy" id="47885"/>
    <lineage>
        <taxon>Bacteria</taxon>
        <taxon>Pseudomonadati</taxon>
        <taxon>Pseudomonadota</taxon>
        <taxon>Gammaproteobacteria</taxon>
        <taxon>Pseudomonadales</taxon>
        <taxon>Pseudomonadaceae</taxon>
        <taxon>Pseudomonas</taxon>
    </lineage>
</organism>
<proteinExistence type="predicted"/>
<sequence>MKNAKLATLPTQTLMQRLTPELDGWTVLVSPTCPDGSIFARLYSRADRHAIVIPFDVQAIDNDSYIRERLALVRASRV</sequence>
<dbReference type="EMBL" id="FMWB01000001">
    <property type="protein sequence ID" value="SCZ21335.1"/>
    <property type="molecule type" value="Genomic_DNA"/>
</dbReference>